<feature type="transmembrane region" description="Helical" evidence="1">
    <location>
        <begin position="60"/>
        <end position="81"/>
    </location>
</feature>
<proteinExistence type="predicted"/>
<comment type="caution">
    <text evidence="2">The sequence shown here is derived from an EMBL/GenBank/DDBJ whole genome shotgun (WGS) entry which is preliminary data.</text>
</comment>
<keyword evidence="1" id="KW-1133">Transmembrane helix</keyword>
<dbReference type="Proteomes" id="UP001277761">
    <property type="component" value="Unassembled WGS sequence"/>
</dbReference>
<name>A0ABU4VGQ7_9ACTN</name>
<accession>A0ABU4VGQ7</accession>
<evidence type="ECO:0000313" key="3">
    <source>
        <dbReference type="Proteomes" id="UP001277761"/>
    </source>
</evidence>
<dbReference type="EMBL" id="JAXAVX010000002">
    <property type="protein sequence ID" value="MDX8150988.1"/>
    <property type="molecule type" value="Genomic_DNA"/>
</dbReference>
<sequence length="143" mass="14640">MFLITALSTAAIAFGLGANLPQISRMLRTRSAGGQSAVGWGMGAVTNLCLAYVNLAGLGAMLLGAANLATVALCGVAIVLIRRFGAAEAGTPAVPADHALDAMLTQELALTREAVEAAQRRRDERRAAQRLAAEPTEVAVAVA</sequence>
<evidence type="ECO:0008006" key="4">
    <source>
        <dbReference type="Google" id="ProtNLM"/>
    </source>
</evidence>
<evidence type="ECO:0000313" key="2">
    <source>
        <dbReference type="EMBL" id="MDX8150988.1"/>
    </source>
</evidence>
<organism evidence="2 3">
    <name type="scientific">Patulibacter brassicae</name>
    <dbReference type="NCBI Taxonomy" id="1705717"/>
    <lineage>
        <taxon>Bacteria</taxon>
        <taxon>Bacillati</taxon>
        <taxon>Actinomycetota</taxon>
        <taxon>Thermoleophilia</taxon>
        <taxon>Solirubrobacterales</taxon>
        <taxon>Patulibacteraceae</taxon>
        <taxon>Patulibacter</taxon>
    </lineage>
</organism>
<keyword evidence="1" id="KW-0472">Membrane</keyword>
<reference evidence="2 3" key="1">
    <citation type="submission" date="2023-11" db="EMBL/GenBank/DDBJ databases">
        <authorList>
            <person name="Xu M."/>
            <person name="Jiang T."/>
        </authorList>
    </citation>
    <scope>NUCLEOTIDE SEQUENCE [LARGE SCALE GENOMIC DNA]</scope>
    <source>
        <strain evidence="2 3">SD</strain>
    </source>
</reference>
<dbReference type="RefSeq" id="WP_319953141.1">
    <property type="nucleotide sequence ID" value="NZ_JAXAVX010000002.1"/>
</dbReference>
<keyword evidence="3" id="KW-1185">Reference proteome</keyword>
<gene>
    <name evidence="2" type="ORF">SK069_05230</name>
</gene>
<protein>
    <recommendedName>
        <fullName evidence="4">PQ-loop repeat-containing protein</fullName>
    </recommendedName>
</protein>
<keyword evidence="1" id="KW-0812">Transmembrane</keyword>
<evidence type="ECO:0000256" key="1">
    <source>
        <dbReference type="SAM" id="Phobius"/>
    </source>
</evidence>